<reference evidence="1" key="1">
    <citation type="submission" date="2018-02" db="EMBL/GenBank/DDBJ databases">
        <title>Rhizophora mucronata_Transcriptome.</title>
        <authorList>
            <person name="Meera S.P."/>
            <person name="Sreeshan A."/>
            <person name="Augustine A."/>
        </authorList>
    </citation>
    <scope>NUCLEOTIDE SEQUENCE</scope>
    <source>
        <tissue evidence="1">Leaf</tissue>
    </source>
</reference>
<evidence type="ECO:0000313" key="1">
    <source>
        <dbReference type="EMBL" id="MBX66583.1"/>
    </source>
</evidence>
<proteinExistence type="predicted"/>
<dbReference type="AlphaFoldDB" id="A0A2P2QHX1"/>
<dbReference type="EMBL" id="GGEC01086099">
    <property type="protein sequence ID" value="MBX66583.1"/>
    <property type="molecule type" value="Transcribed_RNA"/>
</dbReference>
<name>A0A2P2QHX1_RHIMU</name>
<sequence length="36" mass="4346">MSRIEFKRPLLFFSFLLKKEGMKKVTQKVRKQGCDK</sequence>
<organism evidence="1">
    <name type="scientific">Rhizophora mucronata</name>
    <name type="common">Asiatic mangrove</name>
    <dbReference type="NCBI Taxonomy" id="61149"/>
    <lineage>
        <taxon>Eukaryota</taxon>
        <taxon>Viridiplantae</taxon>
        <taxon>Streptophyta</taxon>
        <taxon>Embryophyta</taxon>
        <taxon>Tracheophyta</taxon>
        <taxon>Spermatophyta</taxon>
        <taxon>Magnoliopsida</taxon>
        <taxon>eudicotyledons</taxon>
        <taxon>Gunneridae</taxon>
        <taxon>Pentapetalae</taxon>
        <taxon>rosids</taxon>
        <taxon>fabids</taxon>
        <taxon>Malpighiales</taxon>
        <taxon>Rhizophoraceae</taxon>
        <taxon>Rhizophora</taxon>
    </lineage>
</organism>
<protein>
    <submittedName>
        <fullName evidence="1">Uncharacterized protein</fullName>
    </submittedName>
</protein>
<accession>A0A2P2QHX1</accession>